<evidence type="ECO:0000313" key="3">
    <source>
        <dbReference type="Proteomes" id="UP000623467"/>
    </source>
</evidence>
<dbReference type="AlphaFoldDB" id="A0A8H6YNM7"/>
<reference evidence="2" key="1">
    <citation type="submission" date="2020-05" db="EMBL/GenBank/DDBJ databases">
        <title>Mycena genomes resolve the evolution of fungal bioluminescence.</title>
        <authorList>
            <person name="Tsai I.J."/>
        </authorList>
    </citation>
    <scope>NUCLEOTIDE SEQUENCE</scope>
    <source>
        <strain evidence="2">160909Yilan</strain>
    </source>
</reference>
<dbReference type="EMBL" id="JACAZH010000007">
    <property type="protein sequence ID" value="KAF7363308.1"/>
    <property type="molecule type" value="Genomic_DNA"/>
</dbReference>
<keyword evidence="3" id="KW-1185">Reference proteome</keyword>
<feature type="compositionally biased region" description="Low complexity" evidence="1">
    <location>
        <begin position="17"/>
        <end position="26"/>
    </location>
</feature>
<comment type="caution">
    <text evidence="2">The sequence shown here is derived from an EMBL/GenBank/DDBJ whole genome shotgun (WGS) entry which is preliminary data.</text>
</comment>
<dbReference type="Proteomes" id="UP000623467">
    <property type="component" value="Unassembled WGS sequence"/>
</dbReference>
<feature type="region of interest" description="Disordered" evidence="1">
    <location>
        <begin position="171"/>
        <end position="190"/>
    </location>
</feature>
<organism evidence="2 3">
    <name type="scientific">Mycena sanguinolenta</name>
    <dbReference type="NCBI Taxonomy" id="230812"/>
    <lineage>
        <taxon>Eukaryota</taxon>
        <taxon>Fungi</taxon>
        <taxon>Dikarya</taxon>
        <taxon>Basidiomycota</taxon>
        <taxon>Agaricomycotina</taxon>
        <taxon>Agaricomycetes</taxon>
        <taxon>Agaricomycetidae</taxon>
        <taxon>Agaricales</taxon>
        <taxon>Marasmiineae</taxon>
        <taxon>Mycenaceae</taxon>
        <taxon>Mycena</taxon>
    </lineage>
</organism>
<feature type="compositionally biased region" description="Polar residues" evidence="1">
    <location>
        <begin position="94"/>
        <end position="131"/>
    </location>
</feature>
<feature type="compositionally biased region" description="Polar residues" evidence="1">
    <location>
        <begin position="55"/>
        <end position="77"/>
    </location>
</feature>
<sequence length="190" mass="20466">MAEQWALDAVEEEEASAEAVRNAATEKAQADKKAQRNKKRQQTEAARKRAKIALETTSSAVTDDGTSTMTGNTSGPGQPSPLRHGTAYMPDTPESAQYSDDPSHTFLLSGSGNPSPLRQTTVSMDSDVSPSKTDDKLPIILMGPGQPSPLRPRAPHAYVFFCRASISNGRYRTTESVGSRPNWAESIPFA</sequence>
<feature type="region of interest" description="Disordered" evidence="1">
    <location>
        <begin position="1"/>
        <end position="150"/>
    </location>
</feature>
<gene>
    <name evidence="2" type="ORF">MSAN_00986000</name>
</gene>
<accession>A0A8H6YNM7</accession>
<evidence type="ECO:0000313" key="2">
    <source>
        <dbReference type="EMBL" id="KAF7363308.1"/>
    </source>
</evidence>
<name>A0A8H6YNM7_9AGAR</name>
<protein>
    <submittedName>
        <fullName evidence="2">Uncharacterized protein</fullName>
    </submittedName>
</protein>
<proteinExistence type="predicted"/>
<evidence type="ECO:0000256" key="1">
    <source>
        <dbReference type="SAM" id="MobiDB-lite"/>
    </source>
</evidence>